<proteinExistence type="predicted"/>
<dbReference type="InterPro" id="IPR009078">
    <property type="entry name" value="Ferritin-like_SF"/>
</dbReference>
<gene>
    <name evidence="3" type="ORF">DAY19_07845</name>
</gene>
<sequence>MKKLNVFVFMFSLLFASFSLAQADNVRALMMALDDEYKARAIYSRVLDDFGRVRPFSKIIYSEQRHIDALIPFFAKYGVDVPDDSYYGRVPGYDSIQQACEVAIIGEMANAELYNKIFELADDPDLIAVFENLQWVSQNRHLPAFQRCAE</sequence>
<reference evidence="4" key="1">
    <citation type="journal article" date="2019" name="Int. J. Syst. Evol. Microbiol.">
        <title>Halobacteriovorax valvorus sp. nov., a novel prokaryotic predator isolated from coastal seawater of China.</title>
        <authorList>
            <person name="Chen M.-X."/>
        </authorList>
    </citation>
    <scope>NUCLEOTIDE SEQUENCE [LARGE SCALE GENOMIC DNA]</scope>
    <source>
        <strain evidence="4">BL9</strain>
    </source>
</reference>
<evidence type="ECO:0000256" key="1">
    <source>
        <dbReference type="SAM" id="SignalP"/>
    </source>
</evidence>
<feature type="signal peptide" evidence="1">
    <location>
        <begin position="1"/>
        <end position="21"/>
    </location>
</feature>
<keyword evidence="4" id="KW-1185">Reference proteome</keyword>
<dbReference type="Gene3D" id="1.20.1260.10">
    <property type="match status" value="1"/>
</dbReference>
<dbReference type="EMBL" id="QDKL01000002">
    <property type="protein sequence ID" value="RZF21591.1"/>
    <property type="molecule type" value="Genomic_DNA"/>
</dbReference>
<accession>A0ABY0IF58</accession>
<evidence type="ECO:0000259" key="2">
    <source>
        <dbReference type="Pfam" id="PF09968"/>
    </source>
</evidence>
<comment type="caution">
    <text evidence="3">The sequence shown here is derived from an EMBL/GenBank/DDBJ whole genome shotgun (WGS) entry which is preliminary data.</text>
</comment>
<feature type="chain" id="PRO_5047035455" evidence="1">
    <location>
        <begin position="22"/>
        <end position="150"/>
    </location>
</feature>
<keyword evidence="1" id="KW-0732">Signal</keyword>
<dbReference type="InterPro" id="IPR012347">
    <property type="entry name" value="Ferritin-like"/>
</dbReference>
<evidence type="ECO:0000313" key="3">
    <source>
        <dbReference type="EMBL" id="RZF21591.1"/>
    </source>
</evidence>
<organism evidence="3 4">
    <name type="scientific">Halobacteriovorax vibrionivorans</name>
    <dbReference type="NCBI Taxonomy" id="2152716"/>
    <lineage>
        <taxon>Bacteria</taxon>
        <taxon>Pseudomonadati</taxon>
        <taxon>Bdellovibrionota</taxon>
        <taxon>Bacteriovoracia</taxon>
        <taxon>Bacteriovoracales</taxon>
        <taxon>Halobacteriovoraceae</taxon>
        <taxon>Halobacteriovorax</taxon>
    </lineage>
</organism>
<dbReference type="SUPFAM" id="SSF47240">
    <property type="entry name" value="Ferritin-like"/>
    <property type="match status" value="1"/>
</dbReference>
<protein>
    <submittedName>
        <fullName evidence="3">DUF2202 domain-containing protein</fullName>
    </submittedName>
</protein>
<dbReference type="Proteomes" id="UP000443582">
    <property type="component" value="Unassembled WGS sequence"/>
</dbReference>
<evidence type="ECO:0000313" key="4">
    <source>
        <dbReference type="Proteomes" id="UP000443582"/>
    </source>
</evidence>
<dbReference type="CDD" id="cd01048">
    <property type="entry name" value="Ferritin_like_AB2"/>
    <property type="match status" value="1"/>
</dbReference>
<dbReference type="Pfam" id="PF09968">
    <property type="entry name" value="DUF2202"/>
    <property type="match status" value="1"/>
</dbReference>
<dbReference type="RefSeq" id="WP_115361127.1">
    <property type="nucleotide sequence ID" value="NZ_QDKL01000002.1"/>
</dbReference>
<dbReference type="InterPro" id="IPR019243">
    <property type="entry name" value="DUF2202"/>
</dbReference>
<name>A0ABY0IF58_9BACT</name>
<feature type="domain" description="DUF2202" evidence="2">
    <location>
        <begin position="27"/>
        <end position="83"/>
    </location>
</feature>